<sequence length="100" mass="11040">MRLSINQQTAIRAASIAAFDAGVSVWLFGSRVDDNKRGGDIDLLIQPAPAATSDLFSRKIRFLTRLERELGERKIDVVIEVPHDTRPIVEVARATGVKLV</sequence>
<reference evidence="1 2" key="1">
    <citation type="submission" date="2017-01" db="EMBL/GenBank/DDBJ databases">
        <title>Genome sequence of Rhodoferax antarcticus ANT.BR, a psychrophilic purple nonsulfur bacterium from an Antarctic microbial mat.</title>
        <authorList>
            <person name="Baker J."/>
            <person name="Riester C."/>
            <person name="Skinner B."/>
            <person name="Newell A."/>
            <person name="Swingley W."/>
            <person name="Madigan M."/>
            <person name="Jung D."/>
            <person name="Asao M."/>
            <person name="Chen M."/>
            <person name="Loughlin P."/>
            <person name="Pan H."/>
            <person name="Lin S."/>
            <person name="Li N."/>
            <person name="Shaw J."/>
            <person name="Prado M."/>
            <person name="Sherman C."/>
            <person name="Li X."/>
            <person name="Tang J."/>
            <person name="Blankenship R."/>
            <person name="Zhao T."/>
            <person name="Touchman J."/>
            <person name="Sattley M."/>
        </authorList>
    </citation>
    <scope>NUCLEOTIDE SEQUENCE [LARGE SCALE GENOMIC DNA]</scope>
    <source>
        <strain evidence="1 2">ANT.BR</strain>
    </source>
</reference>
<dbReference type="Proteomes" id="UP000185911">
    <property type="component" value="Unassembled WGS sequence"/>
</dbReference>
<protein>
    <submittedName>
        <fullName evidence="1">Uncharacterized protein</fullName>
    </submittedName>
</protein>
<accession>A0A1Q8YEC3</accession>
<name>A0A1Q8YEC3_9BURK</name>
<comment type="caution">
    <text evidence="1">The sequence shown here is derived from an EMBL/GenBank/DDBJ whole genome shotgun (WGS) entry which is preliminary data.</text>
</comment>
<dbReference type="Gene3D" id="3.30.460.10">
    <property type="entry name" value="Beta Polymerase, domain 2"/>
    <property type="match status" value="1"/>
</dbReference>
<dbReference type="EMBL" id="MSYM01000013">
    <property type="protein sequence ID" value="OLP06315.1"/>
    <property type="molecule type" value="Genomic_DNA"/>
</dbReference>
<evidence type="ECO:0000313" key="1">
    <source>
        <dbReference type="EMBL" id="OLP06315.1"/>
    </source>
</evidence>
<gene>
    <name evidence="1" type="ORF">BLL52_2546</name>
</gene>
<dbReference type="SUPFAM" id="SSF81301">
    <property type="entry name" value="Nucleotidyltransferase"/>
    <property type="match status" value="1"/>
</dbReference>
<dbReference type="InterPro" id="IPR043519">
    <property type="entry name" value="NT_sf"/>
</dbReference>
<keyword evidence="2" id="KW-1185">Reference proteome</keyword>
<evidence type="ECO:0000313" key="2">
    <source>
        <dbReference type="Proteomes" id="UP000185911"/>
    </source>
</evidence>
<dbReference type="AlphaFoldDB" id="A0A1Q8YEC3"/>
<dbReference type="STRING" id="81479.RA876_06835"/>
<proteinExistence type="predicted"/>
<organism evidence="1 2">
    <name type="scientific">Rhodoferax antarcticus ANT.BR</name>
    <dbReference type="NCBI Taxonomy" id="1111071"/>
    <lineage>
        <taxon>Bacteria</taxon>
        <taxon>Pseudomonadati</taxon>
        <taxon>Pseudomonadota</taxon>
        <taxon>Betaproteobacteria</taxon>
        <taxon>Burkholderiales</taxon>
        <taxon>Comamonadaceae</taxon>
        <taxon>Rhodoferax</taxon>
    </lineage>
</organism>
<dbReference type="RefSeq" id="WP_075586772.1">
    <property type="nucleotide sequence ID" value="NZ_MSYM01000013.1"/>
</dbReference>
<dbReference type="CDD" id="cd05403">
    <property type="entry name" value="NT_KNTase_like"/>
    <property type="match status" value="1"/>
</dbReference>